<dbReference type="PANTHER" id="PTHR35902">
    <property type="entry name" value="S-LAYER DOMAIN-LIKE PROTEIN-RELATED"/>
    <property type="match status" value="1"/>
</dbReference>
<accession>A0AAE3H9I8</accession>
<name>A0AAE3H9I8_9EURY</name>
<protein>
    <recommendedName>
        <fullName evidence="5">DUF11 domain-containing protein</fullName>
    </recommendedName>
</protein>
<dbReference type="EMBL" id="JTEO01000004">
    <property type="protein sequence ID" value="MCQ6962456.1"/>
    <property type="molecule type" value="Genomic_DNA"/>
</dbReference>
<sequence length="613" mass="66838">MHTMAVRTHIFTTLAILILTALAYPASAYDIQDEDIWIFQGAYTLAAGERAELEGFTVKIYSVDMSEFEPSAIVLIYRNRDFKESFLVDASANSEQVYDDELKIRISGIDSGAVSLETYKQKYERVWITSVPRKSMKAGDILEDGGYRIRVKEVGESGALFSVEGNSGVFEESYRSGDYRKFSEEFMIRAIYINPNTREVFIETFRPGAPALTIDALTDKLAYDSNENISYMLTLTNSGTIPLHGIILSTSSSAGLVKEPQLQHASLDALKMKRFTFPVKAPVTPVTRNMLIRSQVTGYDYKGNAYSGEASVEVQVRPYISIEKKVEAVRKSPEDKSMGTDGHFIITLKLRNTAGSRVAVNVLDELPPSMIPGDMERTEWAVVLDAGATKEIIYNAQPTEPGSFSFGPAVVQWNDSGETYSVESDPVSEIFRIRGSKVVVEKRIDPAYLFTGEMSGISVTLINDGDSRTHVSLSDSIPEGVSLLSGQLGWEGDLEAGASREISYVVKAEEAGSIRLPAAVAECKDEQGNKYSSASEALLIYVDDGLTTASAQAGSTAGTEHTDGNTGRIPDQGNSGLTRTKAAGFLLSAFITMLSLLAIIPGLVYLVIRGGFK</sequence>
<evidence type="ECO:0000256" key="2">
    <source>
        <dbReference type="SAM" id="Phobius"/>
    </source>
</evidence>
<keyword evidence="2" id="KW-0472">Membrane</keyword>
<dbReference type="Proteomes" id="UP001206983">
    <property type="component" value="Unassembled WGS sequence"/>
</dbReference>
<comment type="caution">
    <text evidence="3">The sequence shown here is derived from an EMBL/GenBank/DDBJ whole genome shotgun (WGS) entry which is preliminary data.</text>
</comment>
<keyword evidence="2" id="KW-1133">Transmembrane helix</keyword>
<evidence type="ECO:0008006" key="5">
    <source>
        <dbReference type="Google" id="ProtNLM"/>
    </source>
</evidence>
<proteinExistence type="predicted"/>
<dbReference type="AlphaFoldDB" id="A0AAE3H9I8"/>
<feature type="transmembrane region" description="Helical" evidence="2">
    <location>
        <begin position="585"/>
        <end position="608"/>
    </location>
</feature>
<reference evidence="3 4" key="1">
    <citation type="journal article" date="2011" name="Appl. Environ. Microbiol.">
        <title>Methanogenic archaea isolated from Taiwan's Chelungpu fault.</title>
        <authorList>
            <person name="Wu S.Y."/>
            <person name="Lai M.C."/>
        </authorList>
    </citation>
    <scope>NUCLEOTIDE SEQUENCE [LARGE SCALE GENOMIC DNA]</scope>
    <source>
        <strain evidence="3 4">St545Mb</strain>
    </source>
</reference>
<feature type="region of interest" description="Disordered" evidence="1">
    <location>
        <begin position="552"/>
        <end position="575"/>
    </location>
</feature>
<organism evidence="3 4">
    <name type="scientific">Methanolobus chelungpuianus</name>
    <dbReference type="NCBI Taxonomy" id="502115"/>
    <lineage>
        <taxon>Archaea</taxon>
        <taxon>Methanobacteriati</taxon>
        <taxon>Methanobacteriota</taxon>
        <taxon>Stenosarchaea group</taxon>
        <taxon>Methanomicrobia</taxon>
        <taxon>Methanosarcinales</taxon>
        <taxon>Methanosarcinaceae</taxon>
        <taxon>Methanolobus</taxon>
    </lineage>
</organism>
<evidence type="ECO:0000313" key="4">
    <source>
        <dbReference type="Proteomes" id="UP001206983"/>
    </source>
</evidence>
<keyword evidence="2" id="KW-0812">Transmembrane</keyword>
<evidence type="ECO:0000256" key="1">
    <source>
        <dbReference type="SAM" id="MobiDB-lite"/>
    </source>
</evidence>
<gene>
    <name evidence="3" type="ORF">PV02_04610</name>
</gene>
<evidence type="ECO:0000313" key="3">
    <source>
        <dbReference type="EMBL" id="MCQ6962456.1"/>
    </source>
</evidence>
<keyword evidence="4" id="KW-1185">Reference proteome</keyword>